<dbReference type="Proteomes" id="UP000307943">
    <property type="component" value="Unassembled WGS sequence"/>
</dbReference>
<evidence type="ECO:0000256" key="1">
    <source>
        <dbReference type="SAM" id="Phobius"/>
    </source>
</evidence>
<evidence type="ECO:0000313" key="2">
    <source>
        <dbReference type="EMBL" id="TNJ54256.1"/>
    </source>
</evidence>
<feature type="transmembrane region" description="Helical" evidence="1">
    <location>
        <begin position="21"/>
        <end position="38"/>
    </location>
</feature>
<keyword evidence="3" id="KW-1185">Reference proteome</keyword>
<proteinExistence type="predicted"/>
<feature type="transmembrane region" description="Helical" evidence="1">
    <location>
        <begin position="141"/>
        <end position="166"/>
    </location>
</feature>
<dbReference type="AlphaFoldDB" id="A0A5C4SVD1"/>
<organism evidence="2 3">
    <name type="scientific">Paenibacillus hemerocallicola</name>
    <dbReference type="NCBI Taxonomy" id="1172614"/>
    <lineage>
        <taxon>Bacteria</taxon>
        <taxon>Bacillati</taxon>
        <taxon>Bacillota</taxon>
        <taxon>Bacilli</taxon>
        <taxon>Bacillales</taxon>
        <taxon>Paenibacillaceae</taxon>
        <taxon>Paenibacillus</taxon>
    </lineage>
</organism>
<keyword evidence="1" id="KW-0812">Transmembrane</keyword>
<name>A0A5C4SVD1_9BACL</name>
<dbReference type="RefSeq" id="WP_139607894.1">
    <property type="nucleotide sequence ID" value="NZ_VDCQ01000128.1"/>
</dbReference>
<dbReference type="OrthoDB" id="2388369at2"/>
<dbReference type="EMBL" id="VDCQ01000128">
    <property type="protein sequence ID" value="TNJ54256.1"/>
    <property type="molecule type" value="Genomic_DNA"/>
</dbReference>
<evidence type="ECO:0000313" key="3">
    <source>
        <dbReference type="Proteomes" id="UP000307943"/>
    </source>
</evidence>
<dbReference type="Pfam" id="PF12730">
    <property type="entry name" value="ABC2_membrane_4"/>
    <property type="match status" value="1"/>
</dbReference>
<feature type="transmembrane region" description="Helical" evidence="1">
    <location>
        <begin position="58"/>
        <end position="78"/>
    </location>
</feature>
<feature type="transmembrane region" description="Helical" evidence="1">
    <location>
        <begin position="99"/>
        <end position="129"/>
    </location>
</feature>
<sequence length="253" mass="27768">MNNLIKAELFKLRKDRVFRTLLLILAASAVAFPFMFYFDNLSDGDSQTPAIEYLSEALTGNGFIIKFGVSILAGFFIANEYSTGVMKTIASSGSSRGRLFLAKLTGFSVGGMLLSLVFPVILMLTASLLSGFGQLPEEASAYYIVRVAGLTLLYAASFSAVAALFATMLTESGKSIGFSIIFFMMIDWILNVIGSYIPFFKTLYDYSIFKLLGGIGKWRLESGDMTAIWLVPLLTIALSGLLGYLVYRRKEIK</sequence>
<comment type="caution">
    <text evidence="2">The sequence shown here is derived from an EMBL/GenBank/DDBJ whole genome shotgun (WGS) entry which is preliminary data.</text>
</comment>
<dbReference type="PANTHER" id="PTHR37305">
    <property type="entry name" value="INTEGRAL MEMBRANE PROTEIN-RELATED"/>
    <property type="match status" value="1"/>
</dbReference>
<dbReference type="PANTHER" id="PTHR37305:SF1">
    <property type="entry name" value="MEMBRANE PROTEIN"/>
    <property type="match status" value="1"/>
</dbReference>
<feature type="transmembrane region" description="Helical" evidence="1">
    <location>
        <begin position="178"/>
        <end position="199"/>
    </location>
</feature>
<accession>A0A5C4SVD1</accession>
<keyword evidence="1" id="KW-0472">Membrane</keyword>
<feature type="transmembrane region" description="Helical" evidence="1">
    <location>
        <begin position="227"/>
        <end position="247"/>
    </location>
</feature>
<reference evidence="2 3" key="1">
    <citation type="submission" date="2019-05" db="EMBL/GenBank/DDBJ databases">
        <title>We sequenced the genome of Paenibacillus hemerocallicola KCTC 33185 for further insight into its adaptation and study the phylogeny of Paenibacillus.</title>
        <authorList>
            <person name="Narsing Rao M.P."/>
        </authorList>
    </citation>
    <scope>NUCLEOTIDE SEQUENCE [LARGE SCALE GENOMIC DNA]</scope>
    <source>
        <strain evidence="2 3">KCTC 33185</strain>
    </source>
</reference>
<gene>
    <name evidence="2" type="ORF">FE784_40050</name>
</gene>
<keyword evidence="1" id="KW-1133">Transmembrane helix</keyword>
<protein>
    <submittedName>
        <fullName evidence="2">ABC transporter permease</fullName>
    </submittedName>
</protein>